<dbReference type="InterPro" id="IPR003599">
    <property type="entry name" value="Ig_sub"/>
</dbReference>
<dbReference type="InterPro" id="IPR036179">
    <property type="entry name" value="Ig-like_dom_sf"/>
</dbReference>
<dbReference type="GO" id="GO:0098609">
    <property type="term" value="P:cell-cell adhesion"/>
    <property type="evidence" value="ECO:0007669"/>
    <property type="project" value="TreeGrafter"/>
</dbReference>
<feature type="domain" description="Fibronectin type-III" evidence="5">
    <location>
        <begin position="538"/>
        <end position="631"/>
    </location>
</feature>
<comment type="caution">
    <text evidence="6">The sequence shown here is derived from an EMBL/GenBank/DDBJ whole genome shotgun (WGS) entry which is preliminary data.</text>
</comment>
<dbReference type="GO" id="GO:0030154">
    <property type="term" value="P:cell differentiation"/>
    <property type="evidence" value="ECO:0007669"/>
    <property type="project" value="UniProtKB-ARBA"/>
</dbReference>
<feature type="transmembrane region" description="Helical" evidence="3">
    <location>
        <begin position="654"/>
        <end position="676"/>
    </location>
</feature>
<dbReference type="InterPro" id="IPR013783">
    <property type="entry name" value="Ig-like_fold"/>
</dbReference>
<dbReference type="GO" id="GO:0009653">
    <property type="term" value="P:anatomical structure morphogenesis"/>
    <property type="evidence" value="ECO:0007669"/>
    <property type="project" value="UniProtKB-ARBA"/>
</dbReference>
<dbReference type="SUPFAM" id="SSF49265">
    <property type="entry name" value="Fibronectin type III"/>
    <property type="match status" value="2"/>
</dbReference>
<evidence type="ECO:0000313" key="6">
    <source>
        <dbReference type="EMBL" id="KAK8783037.1"/>
    </source>
</evidence>
<feature type="domain" description="Ig-like" evidence="4">
    <location>
        <begin position="148"/>
        <end position="239"/>
    </location>
</feature>
<reference evidence="6 7" key="1">
    <citation type="journal article" date="2023" name="Arcadia Sci">
        <title>De novo assembly of a long-read Amblyomma americanum tick genome.</title>
        <authorList>
            <person name="Chou S."/>
            <person name="Poskanzer K.E."/>
            <person name="Rollins M."/>
            <person name="Thuy-Boun P.S."/>
        </authorList>
    </citation>
    <scope>NUCLEOTIDE SEQUENCE [LARGE SCALE GENOMIC DNA]</scope>
    <source>
        <strain evidence="6">F_SG_1</strain>
        <tissue evidence="6">Salivary glands</tissue>
    </source>
</reference>
<dbReference type="Proteomes" id="UP001321473">
    <property type="component" value="Unassembled WGS sequence"/>
</dbReference>
<keyword evidence="3" id="KW-0812">Transmembrane</keyword>
<dbReference type="SMART" id="SM00408">
    <property type="entry name" value="IGc2"/>
    <property type="match status" value="3"/>
</dbReference>
<keyword evidence="2" id="KW-1015">Disulfide bond</keyword>
<sequence>MMPDDNTAAVRRMFLARAEATGGGTTGALLGVGSLLLLAVAAFAAGLESPEVHVLIPSNLRRGDTAEIFCSLRRGSLPVAFQWLHNGRPITADGAPAETLWKVDHRDRRSELLIENIGARQIGNYTCIASNAAGKTSFTASMLVEVPPTWLHMPGDQAAVVGSSLTIDCAALGHPTPVTKWTRSQYPSETLVGNEGEHTSVLANGSLVISGVRSSDSGLYRCDVENGVGTLITKTINLTVSVPPLIRKLHETIKVRLGNIVTLHCGASGEEPLQIAWMKDSKSIEKSLKERYDVIDRSFPGGIASDLLIHKSTLDDTGEFACHVTNRFGTAAAMRSLFVLELPSPPIGVKVDDIGKRSVRVSWKKPFAEVTHFLLRYWRENGRGRKLSSATVAGTETSTYLQDLQPGTEYSGHLVSQNDVGLSGPSVAMHFVTSEEAPSAPPTDVHSTPLGEKELMVTWKGPPAEHRNGQIQGYYVGYKAYDSNLPYSYQTVTGGAESAVLKELKPSTAYSIIVQAFNRAGQSPSSHQIAVHPFEAGMPGPPSFFTSEVTCCSVLLTVTSKHKPTDGVTQYLVMYKTPEGTWRSVYFPPHARRMLLRGLQRDTQYEVRLAAYNLEGRGQLSGPASFTTLGRGSWDEDGEAVEAAQVPFYLRAQVLVPVAVSFGIIVISVVAALAYYRRTLGGHGSHVKYESCVQSRNSGHWQGVAGAASRSSYARRSVAESTVYDTPWDAQAALAAANQTVSIYDGNYSRLKGRGSNSHLALDASSSTDKNQ</sequence>
<dbReference type="CDD" id="cd00063">
    <property type="entry name" value="FN3"/>
    <property type="match status" value="3"/>
</dbReference>
<proteinExistence type="predicted"/>
<accession>A0AAQ4F790</accession>
<feature type="domain" description="Ig-like" evidence="4">
    <location>
        <begin position="50"/>
        <end position="145"/>
    </location>
</feature>
<dbReference type="InterPro" id="IPR003961">
    <property type="entry name" value="FN3_dom"/>
</dbReference>
<protein>
    <recommendedName>
        <fullName evidence="8">Down syndrome cell adhesion molecule-like protein Dscam2</fullName>
    </recommendedName>
</protein>
<dbReference type="Pfam" id="PF13927">
    <property type="entry name" value="Ig_3"/>
    <property type="match status" value="2"/>
</dbReference>
<evidence type="ECO:0000313" key="7">
    <source>
        <dbReference type="Proteomes" id="UP001321473"/>
    </source>
</evidence>
<dbReference type="PANTHER" id="PTHR44170">
    <property type="entry name" value="PROTEIN SIDEKICK"/>
    <property type="match status" value="1"/>
</dbReference>
<dbReference type="SUPFAM" id="SSF48726">
    <property type="entry name" value="Immunoglobulin"/>
    <property type="match status" value="3"/>
</dbReference>
<evidence type="ECO:0000256" key="3">
    <source>
        <dbReference type="SAM" id="Phobius"/>
    </source>
</evidence>
<dbReference type="InterPro" id="IPR003598">
    <property type="entry name" value="Ig_sub2"/>
</dbReference>
<dbReference type="PROSITE" id="PS50835">
    <property type="entry name" value="IG_LIKE"/>
    <property type="match status" value="3"/>
</dbReference>
<dbReference type="CDD" id="cd00096">
    <property type="entry name" value="Ig"/>
    <property type="match status" value="1"/>
</dbReference>
<evidence type="ECO:0000256" key="2">
    <source>
        <dbReference type="ARBA" id="ARBA00023157"/>
    </source>
</evidence>
<feature type="domain" description="Ig-like" evidence="4">
    <location>
        <begin position="244"/>
        <end position="338"/>
    </location>
</feature>
<keyword evidence="7" id="KW-1185">Reference proteome</keyword>
<dbReference type="InterPro" id="IPR013098">
    <property type="entry name" value="Ig_I-set"/>
</dbReference>
<evidence type="ECO:0000259" key="5">
    <source>
        <dbReference type="PROSITE" id="PS50853"/>
    </source>
</evidence>
<name>A0AAQ4F790_AMBAM</name>
<dbReference type="Gene3D" id="2.60.40.10">
    <property type="entry name" value="Immunoglobulins"/>
    <property type="match status" value="6"/>
</dbReference>
<evidence type="ECO:0000256" key="1">
    <source>
        <dbReference type="ARBA" id="ARBA00022737"/>
    </source>
</evidence>
<dbReference type="Pfam" id="PF00041">
    <property type="entry name" value="fn3"/>
    <property type="match status" value="3"/>
</dbReference>
<dbReference type="AlphaFoldDB" id="A0AAQ4F790"/>
<evidence type="ECO:0000259" key="4">
    <source>
        <dbReference type="PROSITE" id="PS50835"/>
    </source>
</evidence>
<gene>
    <name evidence="6" type="ORF">V5799_015621</name>
</gene>
<feature type="domain" description="Fibronectin type-III" evidence="5">
    <location>
        <begin position="345"/>
        <end position="436"/>
    </location>
</feature>
<dbReference type="SMART" id="SM00060">
    <property type="entry name" value="FN3"/>
    <property type="match status" value="3"/>
</dbReference>
<evidence type="ECO:0008006" key="8">
    <source>
        <dbReference type="Google" id="ProtNLM"/>
    </source>
</evidence>
<dbReference type="InterPro" id="IPR036116">
    <property type="entry name" value="FN3_sf"/>
</dbReference>
<dbReference type="Pfam" id="PF07679">
    <property type="entry name" value="I-set"/>
    <property type="match status" value="1"/>
</dbReference>
<organism evidence="6 7">
    <name type="scientific">Amblyomma americanum</name>
    <name type="common">Lone star tick</name>
    <dbReference type="NCBI Taxonomy" id="6943"/>
    <lineage>
        <taxon>Eukaryota</taxon>
        <taxon>Metazoa</taxon>
        <taxon>Ecdysozoa</taxon>
        <taxon>Arthropoda</taxon>
        <taxon>Chelicerata</taxon>
        <taxon>Arachnida</taxon>
        <taxon>Acari</taxon>
        <taxon>Parasitiformes</taxon>
        <taxon>Ixodida</taxon>
        <taxon>Ixodoidea</taxon>
        <taxon>Ixodidae</taxon>
        <taxon>Amblyomminae</taxon>
        <taxon>Amblyomma</taxon>
    </lineage>
</organism>
<feature type="domain" description="Fibronectin type-III" evidence="5">
    <location>
        <begin position="441"/>
        <end position="536"/>
    </location>
</feature>
<keyword evidence="3" id="KW-1133">Transmembrane helix</keyword>
<dbReference type="GO" id="GO:0007399">
    <property type="term" value="P:nervous system development"/>
    <property type="evidence" value="ECO:0007669"/>
    <property type="project" value="TreeGrafter"/>
</dbReference>
<dbReference type="PROSITE" id="PS50853">
    <property type="entry name" value="FN3"/>
    <property type="match status" value="3"/>
</dbReference>
<dbReference type="FunFam" id="2.60.40.10:FF:000028">
    <property type="entry name" value="Neuronal cell adhesion molecule"/>
    <property type="match status" value="1"/>
</dbReference>
<dbReference type="EMBL" id="JARKHS020005950">
    <property type="protein sequence ID" value="KAK8783037.1"/>
    <property type="molecule type" value="Genomic_DNA"/>
</dbReference>
<dbReference type="SMART" id="SM00409">
    <property type="entry name" value="IG"/>
    <property type="match status" value="3"/>
</dbReference>
<keyword evidence="3" id="KW-0472">Membrane</keyword>
<keyword evidence="1" id="KW-0677">Repeat</keyword>
<dbReference type="PANTHER" id="PTHR44170:SF6">
    <property type="entry name" value="CONTACTIN"/>
    <property type="match status" value="1"/>
</dbReference>
<dbReference type="InterPro" id="IPR007110">
    <property type="entry name" value="Ig-like_dom"/>
</dbReference>
<dbReference type="FunFam" id="2.60.40.10:FF:000104">
    <property type="entry name" value="Down syndrome cell adhesion molecule b"/>
    <property type="match status" value="1"/>
</dbReference>